<proteinExistence type="predicted"/>
<evidence type="ECO:0000259" key="1">
    <source>
        <dbReference type="PROSITE" id="PS50035"/>
    </source>
</evidence>
<organism evidence="2 3">
    <name type="scientific">Massilia rubra</name>
    <dbReference type="NCBI Taxonomy" id="2607910"/>
    <lineage>
        <taxon>Bacteria</taxon>
        <taxon>Pseudomonadati</taxon>
        <taxon>Pseudomonadota</taxon>
        <taxon>Betaproteobacteria</taxon>
        <taxon>Burkholderiales</taxon>
        <taxon>Oxalobacteraceae</taxon>
        <taxon>Telluria group</taxon>
        <taxon>Massilia</taxon>
    </lineage>
</organism>
<dbReference type="SUPFAM" id="SSF56024">
    <property type="entry name" value="Phospholipase D/nuclease"/>
    <property type="match status" value="2"/>
</dbReference>
<comment type="caution">
    <text evidence="2">The sequence shown here is derived from an EMBL/GenBank/DDBJ whole genome shotgun (WGS) entry which is preliminary data.</text>
</comment>
<dbReference type="InterPro" id="IPR025202">
    <property type="entry name" value="PLD-like_dom"/>
</dbReference>
<dbReference type="CDD" id="cd09113">
    <property type="entry name" value="PLDc_ymdC_like_2"/>
    <property type="match status" value="1"/>
</dbReference>
<name>A0ABX0LFE9_9BURK</name>
<reference evidence="2 3" key="1">
    <citation type="submission" date="2019-09" db="EMBL/GenBank/DDBJ databases">
        <title>Taxonomy of Antarctic Massilia spp.: description of Massilia rubra sp. nov., Massilia aquatica sp. nov., Massilia mucilaginosa sp. nov., Massilia frigida sp. nov. isolated from streams, lakes and regoliths.</title>
        <authorList>
            <person name="Holochova P."/>
            <person name="Sedlacek I."/>
            <person name="Kralova S."/>
            <person name="Maslanova I."/>
            <person name="Busse H.-J."/>
            <person name="Stankova E."/>
            <person name="Vrbovska V."/>
            <person name="Kovarovic V."/>
            <person name="Bartak M."/>
            <person name="Svec P."/>
            <person name="Pantucek R."/>
        </authorList>
    </citation>
    <scope>NUCLEOTIDE SEQUENCE [LARGE SCALE GENOMIC DNA]</scope>
    <source>
        <strain evidence="2 3">CCM 8692</strain>
    </source>
</reference>
<evidence type="ECO:0000313" key="3">
    <source>
        <dbReference type="Proteomes" id="UP000785613"/>
    </source>
</evidence>
<gene>
    <name evidence="2" type="ORF">F0185_08085</name>
</gene>
<dbReference type="CDD" id="cd09111">
    <property type="entry name" value="PLDc_ymdC_like_1"/>
    <property type="match status" value="1"/>
</dbReference>
<dbReference type="Proteomes" id="UP000785613">
    <property type="component" value="Unassembled WGS sequence"/>
</dbReference>
<dbReference type="PANTHER" id="PTHR21248">
    <property type="entry name" value="CARDIOLIPIN SYNTHASE"/>
    <property type="match status" value="1"/>
</dbReference>
<dbReference type="RefSeq" id="WP_167223288.1">
    <property type="nucleotide sequence ID" value="NZ_VUYU01000004.1"/>
</dbReference>
<dbReference type="Gene3D" id="3.30.870.10">
    <property type="entry name" value="Endonuclease Chain A"/>
    <property type="match status" value="2"/>
</dbReference>
<keyword evidence="3" id="KW-1185">Reference proteome</keyword>
<dbReference type="PROSITE" id="PS50035">
    <property type="entry name" value="PLD"/>
    <property type="match status" value="2"/>
</dbReference>
<dbReference type="InterPro" id="IPR001736">
    <property type="entry name" value="PLipase_D/transphosphatidylase"/>
</dbReference>
<feature type="domain" description="PLD phosphodiesterase" evidence="1">
    <location>
        <begin position="407"/>
        <end position="434"/>
    </location>
</feature>
<dbReference type="Pfam" id="PF13091">
    <property type="entry name" value="PLDc_2"/>
    <property type="match status" value="2"/>
</dbReference>
<dbReference type="PROSITE" id="PS51257">
    <property type="entry name" value="PROKAR_LIPOPROTEIN"/>
    <property type="match status" value="1"/>
</dbReference>
<dbReference type="PANTHER" id="PTHR21248:SF12">
    <property type="entry name" value="CARDIOLIPIN SYNTHASE C"/>
    <property type="match status" value="1"/>
</dbReference>
<protein>
    <submittedName>
        <fullName evidence="2">Phospholipase D family protein</fullName>
    </submittedName>
</protein>
<feature type="domain" description="PLD phosphodiesterase" evidence="1">
    <location>
        <begin position="170"/>
        <end position="197"/>
    </location>
</feature>
<dbReference type="SMART" id="SM00155">
    <property type="entry name" value="PLDc"/>
    <property type="match status" value="2"/>
</dbReference>
<dbReference type="EMBL" id="VUYU01000004">
    <property type="protein sequence ID" value="NHZ33551.1"/>
    <property type="molecule type" value="Genomic_DNA"/>
</dbReference>
<sequence length="516" mass="55389">MKTGPFTSTLAALLLLALALGGCAGLPALDGRTPSHYLAADSVTPATRLDTALAPLNAAHPGMSGLYSLANGRDAFAARAMLANAAERSLDVQYYIWRNDTTGMLMLNALRAAASRGVRVRLLLDDNNTQGLDPLLAALDAEPNIEVRLFNPFVMRAHRALGYLSDFSRLNRRMHNKSFTADNAATIIGGRNIGDEYFGAAGSLLFIDLDVMAVGPVVDAVSRDFDRYWNSRSAYPVGLLVAQAGAGAPPDAQAGQGAAALDYVAAVRASPFVEQLVARTLPFEWANTTLVSDDPDKVLGTEAPETKVTYQLQRLLGDPGETVDLVSPYFVPGKTWAANFAAMAARGMDVHILTNSLEATDVAAVHAGYAKWRKPLLEAGVTLYELHRGVGSERAPEGAKGGKLGSSASSLHAKTFSVDRKRVFIGSFNFDPRSADLNTEMGFVIDSPSMATRMATILREQVPARAYRVRLAPDGALYWTERVGDTEIRHDTEPGTGFWKRAAVGVLSLLPIDWLL</sequence>
<evidence type="ECO:0000313" key="2">
    <source>
        <dbReference type="EMBL" id="NHZ33551.1"/>
    </source>
</evidence>
<accession>A0ABX0LFE9</accession>